<dbReference type="KEGG" id="thd:BHV28_14370"/>
<organism evidence="2 3">
    <name type="scientific">Candidatus Tokpelaia hoelldobleri</name>
    <dbReference type="NCBI Taxonomy" id="1902579"/>
    <lineage>
        <taxon>Bacteria</taxon>
        <taxon>Pseudomonadati</taxon>
        <taxon>Pseudomonadota</taxon>
        <taxon>Alphaproteobacteria</taxon>
        <taxon>Hyphomicrobiales</taxon>
        <taxon>Candidatus Tokpelaia</taxon>
    </lineage>
</organism>
<keyword evidence="3" id="KW-1185">Reference proteome</keyword>
<protein>
    <submittedName>
        <fullName evidence="2">ABC transporter substrate-binding protein</fullName>
    </submittedName>
</protein>
<dbReference type="STRING" id="1902579.BHV28_14370"/>
<reference evidence="2 3" key="2">
    <citation type="journal article" date="2016" name="Sci. Rep.">
        <title>The genome of Rhizobiales bacteria in predatory ants reveals urease gene functions but no genes for nitrogen fixation.</title>
        <authorList>
            <person name="Neuvonen M.M."/>
            <person name="Tamarit D."/>
            <person name="Naslund K."/>
            <person name="Liebig J."/>
            <person name="Feldhaar H."/>
            <person name="Moran N.A."/>
            <person name="Guy L."/>
            <person name="Andersson S.G."/>
        </authorList>
    </citation>
    <scope>NUCLEOTIDE SEQUENCE [LARGE SCALE GENOMIC DNA]</scope>
    <source>
        <strain evidence="2 3">Hsal</strain>
    </source>
</reference>
<proteinExistence type="predicted"/>
<name>A0A1U9JW96_9HYPH</name>
<dbReference type="Proteomes" id="UP000188912">
    <property type="component" value="Chromosome"/>
</dbReference>
<gene>
    <name evidence="2" type="ORF">BHV28_14370</name>
</gene>
<dbReference type="SUPFAM" id="SSF53807">
    <property type="entry name" value="Helical backbone' metal receptor"/>
    <property type="match status" value="1"/>
</dbReference>
<dbReference type="PANTHER" id="PTHR30535:SF34">
    <property type="entry name" value="MOLYBDATE-BINDING PROTEIN MOLA"/>
    <property type="match status" value="1"/>
</dbReference>
<accession>A0A1U9JW96</accession>
<dbReference type="AlphaFoldDB" id="A0A1U9JW96"/>
<dbReference type="PANTHER" id="PTHR30535">
    <property type="entry name" value="VITAMIN B12-BINDING PROTEIN"/>
    <property type="match status" value="1"/>
</dbReference>
<feature type="domain" description="Fe/B12 periplasmic-binding" evidence="1">
    <location>
        <begin position="47"/>
        <end position="255"/>
    </location>
</feature>
<dbReference type="GO" id="GO:0071281">
    <property type="term" value="P:cellular response to iron ion"/>
    <property type="evidence" value="ECO:0007669"/>
    <property type="project" value="TreeGrafter"/>
</dbReference>
<evidence type="ECO:0000313" key="3">
    <source>
        <dbReference type="Proteomes" id="UP000188912"/>
    </source>
</evidence>
<reference evidence="2 3" key="1">
    <citation type="journal article" date="2010" name="Science">
        <title>Genomic comparison of the ants Camponotus floridanus and Harpegnathos saltator.</title>
        <authorList>
            <person name="Bonasio R."/>
            <person name="Zhang G."/>
            <person name="Ye C."/>
            <person name="Mutti N.S."/>
            <person name="Fang X."/>
            <person name="Qin N."/>
            <person name="Donahue G."/>
            <person name="Yang P."/>
            <person name="Li Q."/>
            <person name="Li C."/>
            <person name="Zhang P."/>
            <person name="Huang Z."/>
            <person name="Berger S.L."/>
            <person name="Reinberg D."/>
            <person name="Wang J."/>
            <person name="Liebig J."/>
        </authorList>
    </citation>
    <scope>NUCLEOTIDE SEQUENCE [LARGE SCALE GENOMIC DNA]</scope>
    <source>
        <strain evidence="2 3">Hsal</strain>
    </source>
</reference>
<evidence type="ECO:0000313" key="2">
    <source>
        <dbReference type="EMBL" id="AQS42120.1"/>
    </source>
</evidence>
<sequence length="290" mass="31680">MTTIRKAVRSLSACVALYRRFSAAFALALLLVPVSLPVDGAARPRRVVSMNLCTDQLAMVLAAPRQLYSVTWLAVDHQVSMMTAQAEAFALNHGKAEEIYAMRPDLVLASTYSNRNTVNLLRRLGVRVEEFGPADNFTDIEADILRMGALLYEQSRAQKLAGALRGELAVLSLPRETGRAVFYSGGLLAGAGTLPDTVLQRAGFENLGRQLHIDGTRQTTLENLVMLKPEYIIRSRPAHKSGFSAFRAKGHPAYAALLGKAKEITIPDPMNCGGVFSVDAVRFLLEARHE</sequence>
<dbReference type="Pfam" id="PF01497">
    <property type="entry name" value="Peripla_BP_2"/>
    <property type="match status" value="1"/>
</dbReference>
<dbReference type="Gene3D" id="3.40.50.1980">
    <property type="entry name" value="Nitrogenase molybdenum iron protein domain"/>
    <property type="match status" value="2"/>
</dbReference>
<dbReference type="InterPro" id="IPR050902">
    <property type="entry name" value="ABC_Transporter_SBP"/>
</dbReference>
<dbReference type="InterPro" id="IPR002491">
    <property type="entry name" value="ABC_transptr_periplasmic_BD"/>
</dbReference>
<evidence type="ECO:0000259" key="1">
    <source>
        <dbReference type="Pfam" id="PF01497"/>
    </source>
</evidence>
<dbReference type="EMBL" id="CP017315">
    <property type="protein sequence ID" value="AQS42120.1"/>
    <property type="molecule type" value="Genomic_DNA"/>
</dbReference>